<dbReference type="Pfam" id="PF02734">
    <property type="entry name" value="Dak2"/>
    <property type="match status" value="1"/>
</dbReference>
<dbReference type="GO" id="GO:0019563">
    <property type="term" value="P:glycerol catabolic process"/>
    <property type="evidence" value="ECO:0007669"/>
    <property type="project" value="TreeGrafter"/>
</dbReference>
<dbReference type="InterPro" id="IPR036117">
    <property type="entry name" value="DhaL_dom_sf"/>
</dbReference>
<dbReference type="PANTHER" id="PTHR28629:SF4">
    <property type="entry name" value="TRIOKINASE_FMN CYCLASE"/>
    <property type="match status" value="1"/>
</dbReference>
<dbReference type="GO" id="GO:0047324">
    <property type="term" value="F:phosphoenolpyruvate-glycerone phosphotransferase activity"/>
    <property type="evidence" value="ECO:0007669"/>
    <property type="project" value="UniProtKB-EC"/>
</dbReference>
<comment type="function">
    <text evidence="8">ADP-binding subunit of the dihydroxyacetone kinase, which is responsible for the phosphoenolpyruvate (PEP)-dependent phosphorylation of dihydroxyacetone. DhaL-ADP is converted to DhaL-ATP via a phosphoryl group transfer from DhaM and transmits it to dihydroxyacetone binds to DhaK.</text>
</comment>
<keyword evidence="11" id="KW-1185">Reference proteome</keyword>
<evidence type="ECO:0000259" key="9">
    <source>
        <dbReference type="PROSITE" id="PS51480"/>
    </source>
</evidence>
<evidence type="ECO:0000313" key="11">
    <source>
        <dbReference type="Proteomes" id="UP000014923"/>
    </source>
</evidence>
<evidence type="ECO:0000256" key="3">
    <source>
        <dbReference type="ARBA" id="ARBA00012095"/>
    </source>
</evidence>
<evidence type="ECO:0000256" key="7">
    <source>
        <dbReference type="ARBA" id="ARBA00046577"/>
    </source>
</evidence>
<dbReference type="EMBL" id="CAVN010000087">
    <property type="protein sequence ID" value="CDF57443.1"/>
    <property type="molecule type" value="Genomic_DNA"/>
</dbReference>
<accession>R7RQ76</accession>
<dbReference type="InterPro" id="IPR004007">
    <property type="entry name" value="DhaL_dom"/>
</dbReference>
<comment type="catalytic activity">
    <reaction evidence="1">
        <text>dihydroxyacetone + phosphoenolpyruvate = dihydroxyacetone phosphate + pyruvate</text>
        <dbReference type="Rhea" id="RHEA:18381"/>
        <dbReference type="ChEBI" id="CHEBI:15361"/>
        <dbReference type="ChEBI" id="CHEBI:16016"/>
        <dbReference type="ChEBI" id="CHEBI:57642"/>
        <dbReference type="ChEBI" id="CHEBI:58702"/>
        <dbReference type="EC" id="2.7.1.121"/>
    </reaction>
</comment>
<keyword evidence="4 10" id="KW-0808">Transferase</keyword>
<organism evidence="10 11">
    <name type="scientific">Thermobrachium celere DSM 8682</name>
    <dbReference type="NCBI Taxonomy" id="941824"/>
    <lineage>
        <taxon>Bacteria</taxon>
        <taxon>Bacillati</taxon>
        <taxon>Bacillota</taxon>
        <taxon>Clostridia</taxon>
        <taxon>Eubacteriales</taxon>
        <taxon>Clostridiaceae</taxon>
        <taxon>Thermobrachium</taxon>
    </lineage>
</organism>
<dbReference type="PROSITE" id="PS51480">
    <property type="entry name" value="DHAL"/>
    <property type="match status" value="1"/>
</dbReference>
<keyword evidence="5" id="KW-0418">Kinase</keyword>
<protein>
    <recommendedName>
        <fullName evidence="3">phosphoenolpyruvate--glycerone phosphotransferase</fullName>
        <ecNumber evidence="3">2.7.1.121</ecNumber>
    </recommendedName>
</protein>
<evidence type="ECO:0000256" key="2">
    <source>
        <dbReference type="ARBA" id="ARBA00004745"/>
    </source>
</evidence>
<dbReference type="FunFam" id="1.25.40.340:FF:000002">
    <property type="entry name" value="Dihydroxyacetone kinase, L subunit"/>
    <property type="match status" value="1"/>
</dbReference>
<dbReference type="AlphaFoldDB" id="R7RQ76"/>
<comment type="caution">
    <text evidence="10">The sequence shown here is derived from an EMBL/GenBank/DDBJ whole genome shotgun (WGS) entry which is preliminary data.</text>
</comment>
<dbReference type="Proteomes" id="UP000014923">
    <property type="component" value="Unassembled WGS sequence"/>
</dbReference>
<dbReference type="RefSeq" id="WP_018660600.1">
    <property type="nucleotide sequence ID" value="NZ_HF952018.1"/>
</dbReference>
<dbReference type="NCBIfam" id="TIGR02365">
    <property type="entry name" value="dha_L_ycgS"/>
    <property type="match status" value="1"/>
</dbReference>
<comment type="pathway">
    <text evidence="2">Polyol metabolism; glycerol degradation.</text>
</comment>
<gene>
    <name evidence="10" type="ORF">TCEL_01357</name>
</gene>
<name>R7RQ76_9CLOT</name>
<dbReference type="EC" id="2.7.1.121" evidence="3"/>
<sequence length="213" mass="23312">MSLNGQQIKQIIFKIAQMIDENKMYLTELDAAIGDGDHGINMSKGFQAVIDKIKDDNGDNIGDMLKKVSMALIANVGGASGPLYGTAFMKAGMWVGNRREISIEDYYNMLLEALNGIKARGRASIGEKTMVDSLEPAINELKVSIDNKFNELECLEKMVNSAKLGMENTKNIVATKGRASYLGERSIGHLDPGAVSCYLILKTIFEEVKKIKG</sequence>
<evidence type="ECO:0000256" key="6">
    <source>
        <dbReference type="ARBA" id="ARBA00022798"/>
    </source>
</evidence>
<comment type="subunit">
    <text evidence="7">Homodimer. The dihydroxyacetone kinase complex is composed of a homodimer of DhaM, a homodimer of DhaK and the subunit DhaL.</text>
</comment>
<evidence type="ECO:0000256" key="5">
    <source>
        <dbReference type="ARBA" id="ARBA00022777"/>
    </source>
</evidence>
<dbReference type="SUPFAM" id="SSF101473">
    <property type="entry name" value="DhaL-like"/>
    <property type="match status" value="1"/>
</dbReference>
<dbReference type="SMART" id="SM01120">
    <property type="entry name" value="Dak2"/>
    <property type="match status" value="1"/>
</dbReference>
<feature type="domain" description="DhaL" evidence="9">
    <location>
        <begin position="6"/>
        <end position="206"/>
    </location>
</feature>
<dbReference type="PANTHER" id="PTHR28629">
    <property type="entry name" value="TRIOKINASE/FMN CYCLASE"/>
    <property type="match status" value="1"/>
</dbReference>
<evidence type="ECO:0000256" key="8">
    <source>
        <dbReference type="ARBA" id="ARBA00055771"/>
    </source>
</evidence>
<dbReference type="HOGENOM" id="CLU_066424_5_0_9"/>
<proteinExistence type="predicted"/>
<dbReference type="OrthoDB" id="9800291at2"/>
<keyword evidence="10" id="KW-0670">Pyruvate</keyword>
<dbReference type="GO" id="GO:0005829">
    <property type="term" value="C:cytosol"/>
    <property type="evidence" value="ECO:0007669"/>
    <property type="project" value="TreeGrafter"/>
</dbReference>
<dbReference type="InterPro" id="IPR050861">
    <property type="entry name" value="Dihydroxyacetone_Kinase"/>
</dbReference>
<dbReference type="eggNOG" id="COG1461">
    <property type="taxonomic scope" value="Bacteria"/>
</dbReference>
<evidence type="ECO:0000256" key="4">
    <source>
        <dbReference type="ARBA" id="ARBA00022679"/>
    </source>
</evidence>
<evidence type="ECO:0000313" key="10">
    <source>
        <dbReference type="EMBL" id="CDF57443.1"/>
    </source>
</evidence>
<evidence type="ECO:0000256" key="1">
    <source>
        <dbReference type="ARBA" id="ARBA00001113"/>
    </source>
</evidence>
<keyword evidence="6" id="KW-0319">Glycerol metabolism</keyword>
<dbReference type="InterPro" id="IPR012737">
    <property type="entry name" value="DhaK_L_YcgS"/>
</dbReference>
<dbReference type="Gene3D" id="1.25.40.340">
    <property type="match status" value="1"/>
</dbReference>
<dbReference type="GO" id="GO:0004371">
    <property type="term" value="F:glycerone kinase activity"/>
    <property type="evidence" value="ECO:0007669"/>
    <property type="project" value="InterPro"/>
</dbReference>
<reference evidence="10" key="1">
    <citation type="submission" date="2013-03" db="EMBL/GenBank/DDBJ databases">
        <title>Draft genome sequence of the hydrogen-ethanol-producing anaerobic alkalithermophilic Caloramator celere.</title>
        <authorList>
            <person name="Ciranna A."/>
            <person name="Larjo A."/>
            <person name="Kivisto A."/>
            <person name="Santala V."/>
            <person name="Roos C."/>
            <person name="Karp M."/>
        </authorList>
    </citation>
    <scope>NUCLEOTIDE SEQUENCE [LARGE SCALE GENOMIC DNA]</scope>
    <source>
        <strain evidence="10">DSM 8682</strain>
    </source>
</reference>